<reference evidence="1 2" key="1">
    <citation type="submission" date="2015-09" db="EMBL/GenBank/DDBJ databases">
        <title>Draft genome sequence of Kouleothrix aurantiaca JCM 19913.</title>
        <authorList>
            <person name="Hemp J."/>
        </authorList>
    </citation>
    <scope>NUCLEOTIDE SEQUENCE [LARGE SCALE GENOMIC DNA]</scope>
    <source>
        <strain evidence="1 2">COM-B</strain>
    </source>
</reference>
<sequence>MSPPSQQLIALRALRSTSTDPAQIATLDTLIAQLELAATSHEQSISDGASIGVAVAGNVFGSITVVDPAHTVSLDQQLARAHHSLLARHFPQALAECAHILRDHFFHSRAHLFNAIALLGGNYADRTDEATIRRIEASLLAAAFEPELSATAWAILGIIKIDVDVSYSRKTLLYSFNEIRKQLADAGAHTIDHQLLHLVHTTERTRRKIFS</sequence>
<organism evidence="1 2">
    <name type="scientific">Kouleothrix aurantiaca</name>
    <dbReference type="NCBI Taxonomy" id="186479"/>
    <lineage>
        <taxon>Bacteria</taxon>
        <taxon>Bacillati</taxon>
        <taxon>Chloroflexota</taxon>
        <taxon>Chloroflexia</taxon>
        <taxon>Chloroflexales</taxon>
        <taxon>Roseiflexineae</taxon>
        <taxon>Roseiflexaceae</taxon>
        <taxon>Kouleothrix</taxon>
    </lineage>
</organism>
<keyword evidence="2" id="KW-1185">Reference proteome</keyword>
<proteinExistence type="predicted"/>
<gene>
    <name evidence="1" type="ORF">SE17_13030</name>
</gene>
<dbReference type="Proteomes" id="UP000050509">
    <property type="component" value="Unassembled WGS sequence"/>
</dbReference>
<evidence type="ECO:0000313" key="1">
    <source>
        <dbReference type="EMBL" id="KPV52850.1"/>
    </source>
</evidence>
<dbReference type="EMBL" id="LJCR01000412">
    <property type="protein sequence ID" value="KPV52850.1"/>
    <property type="molecule type" value="Genomic_DNA"/>
</dbReference>
<name>A0A0P9F8E6_9CHLR</name>
<comment type="caution">
    <text evidence="1">The sequence shown here is derived from an EMBL/GenBank/DDBJ whole genome shotgun (WGS) entry which is preliminary data.</text>
</comment>
<evidence type="ECO:0000313" key="2">
    <source>
        <dbReference type="Proteomes" id="UP000050509"/>
    </source>
</evidence>
<protein>
    <submittedName>
        <fullName evidence="1">Uncharacterized protein</fullName>
    </submittedName>
</protein>
<accession>A0A0P9F8E6</accession>
<dbReference type="AlphaFoldDB" id="A0A0P9F8E6"/>